<dbReference type="EMBL" id="JBGEHV010000025">
    <property type="protein sequence ID" value="MEY8040744.1"/>
    <property type="molecule type" value="Genomic_DNA"/>
</dbReference>
<comment type="caution">
    <text evidence="1">The sequence shown here is derived from an EMBL/GenBank/DDBJ whole genome shotgun (WGS) entry which is preliminary data.</text>
</comment>
<keyword evidence="2" id="KW-1185">Reference proteome</keyword>
<reference evidence="1 2" key="1">
    <citation type="submission" date="2024-08" db="EMBL/GenBank/DDBJ databases">
        <title>Genome mining of Saccharopolyspora cebuensis PGLac3 from Nigerian medicinal plant.</title>
        <authorList>
            <person name="Ezeobiora C.E."/>
            <person name="Igbokwe N.H."/>
            <person name="Amin D.H."/>
            <person name="Mendie U.E."/>
        </authorList>
    </citation>
    <scope>NUCLEOTIDE SEQUENCE [LARGE SCALE GENOMIC DNA]</scope>
    <source>
        <strain evidence="1 2">PGLac3</strain>
    </source>
</reference>
<gene>
    <name evidence="1" type="ORF">AB8O55_15155</name>
</gene>
<dbReference type="Proteomes" id="UP001564626">
    <property type="component" value="Unassembled WGS sequence"/>
</dbReference>
<proteinExistence type="predicted"/>
<evidence type="ECO:0000313" key="2">
    <source>
        <dbReference type="Proteomes" id="UP001564626"/>
    </source>
</evidence>
<evidence type="ECO:0000313" key="1">
    <source>
        <dbReference type="EMBL" id="MEY8040744.1"/>
    </source>
</evidence>
<dbReference type="RefSeq" id="WP_345360542.1">
    <property type="nucleotide sequence ID" value="NZ_BAABII010000004.1"/>
</dbReference>
<organism evidence="1 2">
    <name type="scientific">Saccharopolyspora cebuensis</name>
    <dbReference type="NCBI Taxonomy" id="418759"/>
    <lineage>
        <taxon>Bacteria</taxon>
        <taxon>Bacillati</taxon>
        <taxon>Actinomycetota</taxon>
        <taxon>Actinomycetes</taxon>
        <taxon>Pseudonocardiales</taxon>
        <taxon>Pseudonocardiaceae</taxon>
        <taxon>Saccharopolyspora</taxon>
    </lineage>
</organism>
<name>A0ABV4CI16_9PSEU</name>
<protein>
    <submittedName>
        <fullName evidence="1">Uncharacterized protein</fullName>
    </submittedName>
</protein>
<sequence>MFADAFTIIGSAAAVFVLVLMAVSSVLPDVWDRLPQPGHRTAE</sequence>
<accession>A0ABV4CI16</accession>